<evidence type="ECO:0000313" key="3">
    <source>
        <dbReference type="Proteomes" id="UP000016934"/>
    </source>
</evidence>
<dbReference type="KEGG" id="bsc:COCSADRAFT_303886"/>
<dbReference type="Proteomes" id="UP000016934">
    <property type="component" value="Unassembled WGS sequence"/>
</dbReference>
<proteinExistence type="predicted"/>
<dbReference type="RefSeq" id="XP_007698485.1">
    <property type="nucleotide sequence ID" value="XM_007700295.1"/>
</dbReference>
<dbReference type="AlphaFoldDB" id="M2T7T0"/>
<dbReference type="HOGENOM" id="CLU_1234910_0_0_1"/>
<reference evidence="3" key="2">
    <citation type="journal article" date="2013" name="PLoS Genet.">
        <title>Comparative genome structure, secondary metabolite, and effector coding capacity across Cochliobolus pathogens.</title>
        <authorList>
            <person name="Condon B.J."/>
            <person name="Leng Y."/>
            <person name="Wu D."/>
            <person name="Bushley K.E."/>
            <person name="Ohm R.A."/>
            <person name="Otillar R."/>
            <person name="Martin J."/>
            <person name="Schackwitz W."/>
            <person name="Grimwood J."/>
            <person name="MohdZainudin N."/>
            <person name="Xue C."/>
            <person name="Wang R."/>
            <person name="Manning V.A."/>
            <person name="Dhillon B."/>
            <person name="Tu Z.J."/>
            <person name="Steffenson B.J."/>
            <person name="Salamov A."/>
            <person name="Sun H."/>
            <person name="Lowry S."/>
            <person name="LaButti K."/>
            <person name="Han J."/>
            <person name="Copeland A."/>
            <person name="Lindquist E."/>
            <person name="Barry K."/>
            <person name="Schmutz J."/>
            <person name="Baker S.E."/>
            <person name="Ciuffetti L.M."/>
            <person name="Grigoriev I.V."/>
            <person name="Zhong S."/>
            <person name="Turgeon B.G."/>
        </authorList>
    </citation>
    <scope>NUCLEOTIDE SEQUENCE [LARGE SCALE GENOMIC DNA]</scope>
    <source>
        <strain evidence="3">ND90Pr / ATCC 201652</strain>
    </source>
</reference>
<dbReference type="GeneID" id="19136236"/>
<sequence length="224" mass="25484">MHAPLDIIVPPSQARLVHPRHCHYHCHYHCHASSTAMVHPVRKQIRRTSLSVFVCRPLSVSLSNKNKNITNPNPGENQSQTSHPLLIGRILSWFPHLFIFFLSSPCSRLFSVSPLSVFPLRTERRRPPLVRTCLVHILLKYLSHFTSWPLHLHSQTTLAKGIRILHFETTSLHPHPQKVAGSTRQTKKKRTRKEKMTDIIPSKKASDLPKGQSSPHESTNASIA</sequence>
<protein>
    <submittedName>
        <fullName evidence="2">Uncharacterized protein</fullName>
    </submittedName>
</protein>
<organism evidence="2 3">
    <name type="scientific">Cochliobolus sativus (strain ND90Pr / ATCC 201652)</name>
    <name type="common">Common root rot and spot blotch fungus</name>
    <name type="synonym">Bipolaris sorokiniana</name>
    <dbReference type="NCBI Taxonomy" id="665912"/>
    <lineage>
        <taxon>Eukaryota</taxon>
        <taxon>Fungi</taxon>
        <taxon>Dikarya</taxon>
        <taxon>Ascomycota</taxon>
        <taxon>Pezizomycotina</taxon>
        <taxon>Dothideomycetes</taxon>
        <taxon>Pleosporomycetidae</taxon>
        <taxon>Pleosporales</taxon>
        <taxon>Pleosporineae</taxon>
        <taxon>Pleosporaceae</taxon>
        <taxon>Bipolaris</taxon>
    </lineage>
</organism>
<evidence type="ECO:0000313" key="2">
    <source>
        <dbReference type="EMBL" id="EMD65291.1"/>
    </source>
</evidence>
<feature type="region of interest" description="Disordered" evidence="1">
    <location>
        <begin position="174"/>
        <end position="224"/>
    </location>
</feature>
<keyword evidence="3" id="KW-1185">Reference proteome</keyword>
<name>M2T7T0_COCSN</name>
<reference evidence="2 3" key="1">
    <citation type="journal article" date="2012" name="PLoS Pathog.">
        <title>Diverse lifestyles and strategies of plant pathogenesis encoded in the genomes of eighteen Dothideomycetes fungi.</title>
        <authorList>
            <person name="Ohm R.A."/>
            <person name="Feau N."/>
            <person name="Henrissat B."/>
            <person name="Schoch C.L."/>
            <person name="Horwitz B.A."/>
            <person name="Barry K.W."/>
            <person name="Condon B.J."/>
            <person name="Copeland A.C."/>
            <person name="Dhillon B."/>
            <person name="Glaser F."/>
            <person name="Hesse C.N."/>
            <person name="Kosti I."/>
            <person name="LaButti K."/>
            <person name="Lindquist E.A."/>
            <person name="Lucas S."/>
            <person name="Salamov A.A."/>
            <person name="Bradshaw R.E."/>
            <person name="Ciuffetti L."/>
            <person name="Hamelin R.C."/>
            <person name="Kema G.H.J."/>
            <person name="Lawrence C."/>
            <person name="Scott J.A."/>
            <person name="Spatafora J.W."/>
            <person name="Turgeon B.G."/>
            <person name="de Wit P.J.G.M."/>
            <person name="Zhong S."/>
            <person name="Goodwin S.B."/>
            <person name="Grigoriev I.V."/>
        </authorList>
    </citation>
    <scope>NUCLEOTIDE SEQUENCE [LARGE SCALE GENOMIC DNA]</scope>
    <source>
        <strain evidence="3">ND90Pr / ATCC 201652</strain>
    </source>
</reference>
<gene>
    <name evidence="2" type="ORF">COCSADRAFT_303886</name>
</gene>
<dbReference type="EMBL" id="KB445641">
    <property type="protein sequence ID" value="EMD65291.1"/>
    <property type="molecule type" value="Genomic_DNA"/>
</dbReference>
<evidence type="ECO:0000256" key="1">
    <source>
        <dbReference type="SAM" id="MobiDB-lite"/>
    </source>
</evidence>
<accession>M2T7T0</accession>
<feature type="compositionally biased region" description="Polar residues" evidence="1">
    <location>
        <begin position="211"/>
        <end position="224"/>
    </location>
</feature>